<gene>
    <name evidence="6" type="ORF">RT717_13115</name>
</gene>
<evidence type="ECO:0000256" key="5">
    <source>
        <dbReference type="SAM" id="Phobius"/>
    </source>
</evidence>
<sequence length="166" mass="18858">MRRLLDALEDVERIWVKWLDKHAYDCLRISIGLIYLIFGLLKFFPQYSPAEQLAADTICIITFDVLSGNAACIVLAIMETLIGVALIVNFKARATILVTIWHMCCTFLPLVLLPQYAFNQDPFSFSIVGQYIFKNLIILSALMVLYRNLASKASKHAVLDVTERKN</sequence>
<evidence type="ECO:0000256" key="2">
    <source>
        <dbReference type="ARBA" id="ARBA00022692"/>
    </source>
</evidence>
<keyword evidence="2 5" id="KW-0812">Transmembrane</keyword>
<organism evidence="6 7">
    <name type="scientific">Imperialibacter roseus</name>
    <dbReference type="NCBI Taxonomy" id="1324217"/>
    <lineage>
        <taxon>Bacteria</taxon>
        <taxon>Pseudomonadati</taxon>
        <taxon>Bacteroidota</taxon>
        <taxon>Cytophagia</taxon>
        <taxon>Cytophagales</taxon>
        <taxon>Flammeovirgaceae</taxon>
        <taxon>Imperialibacter</taxon>
    </lineage>
</organism>
<evidence type="ECO:0000256" key="4">
    <source>
        <dbReference type="ARBA" id="ARBA00023136"/>
    </source>
</evidence>
<keyword evidence="3 5" id="KW-1133">Transmembrane helix</keyword>
<feature type="transmembrane region" description="Helical" evidence="5">
    <location>
        <begin position="95"/>
        <end position="117"/>
    </location>
</feature>
<evidence type="ECO:0000313" key="7">
    <source>
        <dbReference type="Proteomes" id="UP001302349"/>
    </source>
</evidence>
<keyword evidence="4 5" id="KW-0472">Membrane</keyword>
<dbReference type="EMBL" id="CP136051">
    <property type="protein sequence ID" value="WOK09580.1"/>
    <property type="molecule type" value="Genomic_DNA"/>
</dbReference>
<dbReference type="Proteomes" id="UP001302349">
    <property type="component" value="Chromosome"/>
</dbReference>
<feature type="transmembrane region" description="Helical" evidence="5">
    <location>
        <begin position="123"/>
        <end position="146"/>
    </location>
</feature>
<name>A0ABZ0J066_9BACT</name>
<dbReference type="InterPro" id="IPR032808">
    <property type="entry name" value="DoxX"/>
</dbReference>
<evidence type="ECO:0000313" key="6">
    <source>
        <dbReference type="EMBL" id="WOK09580.1"/>
    </source>
</evidence>
<evidence type="ECO:0000256" key="1">
    <source>
        <dbReference type="ARBA" id="ARBA00004141"/>
    </source>
</evidence>
<proteinExistence type="predicted"/>
<feature type="transmembrane region" description="Helical" evidence="5">
    <location>
        <begin position="26"/>
        <end position="45"/>
    </location>
</feature>
<accession>A0ABZ0J066</accession>
<dbReference type="RefSeq" id="WP_317492195.1">
    <property type="nucleotide sequence ID" value="NZ_CP136051.1"/>
</dbReference>
<dbReference type="Pfam" id="PF07681">
    <property type="entry name" value="DoxX"/>
    <property type="match status" value="1"/>
</dbReference>
<reference evidence="6 7" key="1">
    <citation type="journal article" date="2023" name="Microbiol. Resour. Announc.">
        <title>Complete Genome Sequence of Imperialibacter roseus strain P4T.</title>
        <authorList>
            <person name="Tizabi D.R."/>
            <person name="Bachvaroff T."/>
            <person name="Hill R.T."/>
        </authorList>
    </citation>
    <scope>NUCLEOTIDE SEQUENCE [LARGE SCALE GENOMIC DNA]</scope>
    <source>
        <strain evidence="6 7">P4T</strain>
    </source>
</reference>
<protein>
    <submittedName>
        <fullName evidence="6">DoxX family protein</fullName>
    </submittedName>
</protein>
<keyword evidence="7" id="KW-1185">Reference proteome</keyword>
<comment type="subcellular location">
    <subcellularLocation>
        <location evidence="1">Membrane</location>
        <topology evidence="1">Multi-pass membrane protein</topology>
    </subcellularLocation>
</comment>
<evidence type="ECO:0000256" key="3">
    <source>
        <dbReference type="ARBA" id="ARBA00022989"/>
    </source>
</evidence>
<feature type="transmembrane region" description="Helical" evidence="5">
    <location>
        <begin position="65"/>
        <end position="88"/>
    </location>
</feature>